<dbReference type="EMBL" id="CAXAMN010009458">
    <property type="protein sequence ID" value="CAK9028802.1"/>
    <property type="molecule type" value="Genomic_DNA"/>
</dbReference>
<dbReference type="SUPFAM" id="SSF53474">
    <property type="entry name" value="alpha/beta-Hydrolases"/>
    <property type="match status" value="1"/>
</dbReference>
<keyword evidence="3" id="KW-1185">Reference proteome</keyword>
<gene>
    <name evidence="2" type="ORF">CCMP2556_LOCUS17246</name>
</gene>
<comment type="caution">
    <text evidence="2">The sequence shown here is derived from an EMBL/GenBank/DDBJ whole genome shotgun (WGS) entry which is preliminary data.</text>
</comment>
<dbReference type="Proteomes" id="UP001642484">
    <property type="component" value="Unassembled WGS sequence"/>
</dbReference>
<dbReference type="Gene3D" id="3.40.50.1820">
    <property type="entry name" value="alpha/beta hydrolase"/>
    <property type="match status" value="1"/>
</dbReference>
<evidence type="ECO:0000313" key="2">
    <source>
        <dbReference type="EMBL" id="CAK9028802.1"/>
    </source>
</evidence>
<evidence type="ECO:0008006" key="4">
    <source>
        <dbReference type="Google" id="ProtNLM"/>
    </source>
</evidence>
<protein>
    <recommendedName>
        <fullName evidence="4">Feruloyl esterase</fullName>
    </recommendedName>
</protein>
<feature type="compositionally biased region" description="Basic and acidic residues" evidence="1">
    <location>
        <begin position="222"/>
        <end position="242"/>
    </location>
</feature>
<proteinExistence type="predicted"/>
<evidence type="ECO:0000256" key="1">
    <source>
        <dbReference type="SAM" id="MobiDB-lite"/>
    </source>
</evidence>
<reference evidence="2 3" key="1">
    <citation type="submission" date="2024-02" db="EMBL/GenBank/DDBJ databases">
        <authorList>
            <person name="Chen Y."/>
            <person name="Shah S."/>
            <person name="Dougan E. K."/>
            <person name="Thang M."/>
            <person name="Chan C."/>
        </authorList>
    </citation>
    <scope>NUCLEOTIDE SEQUENCE [LARGE SCALE GENOMIC DNA]</scope>
</reference>
<sequence>MQEVFDVRTLAGQAVNQRMAAAIVEQERSPLELNAKDPLQLQVERLAAAIKEIFIDRREARMSHTPRWLIFGRLARGLARSLDGSCQIVLADTSLERLSEGPWKGVTCILLPVPEALHTNPELASPALFDLVVAAEPMGYVDLSEYSSALRPFIRRRAKEDERKLDQVQLLCVERRERLEDARDELYSAGYYLADHDEARPQLRSAVLQAGHDVSLLALPSAEKEQRKAKEQREAQERKAQREAVEVAQAEQEEEEMVQKTVLQTTLFDPVLMTPEERVLPVAYEVGKPSAELLLVWLPGNTEAAETWSAAARAVEGESASGLRIMVTERPAGGWHSWSDKATVARGMEWYEMHDMPTDEAIAQAAKDPATNLSFGRPSVEELQCMQEIEVGCKQLFNLLQAEVAKHPKTKVILGGFSQGGATAAFATLSGAAPPEVQERLIALVPCCCAVPGFQFLASKMQAACLRRRDLPEESPFPSVHLMYCRNDLEVSDHYVQTILGLCNRFEHAAQLQSFEVNIQEQLPGGPRPVPGRPDVWWPRLVTQALKAASR</sequence>
<name>A0ABP0KQF5_9DINO</name>
<feature type="region of interest" description="Disordered" evidence="1">
    <location>
        <begin position="220"/>
        <end position="242"/>
    </location>
</feature>
<evidence type="ECO:0000313" key="3">
    <source>
        <dbReference type="Proteomes" id="UP001642484"/>
    </source>
</evidence>
<dbReference type="InterPro" id="IPR029058">
    <property type="entry name" value="AB_hydrolase_fold"/>
</dbReference>
<accession>A0ABP0KQF5</accession>
<organism evidence="2 3">
    <name type="scientific">Durusdinium trenchii</name>
    <dbReference type="NCBI Taxonomy" id="1381693"/>
    <lineage>
        <taxon>Eukaryota</taxon>
        <taxon>Sar</taxon>
        <taxon>Alveolata</taxon>
        <taxon>Dinophyceae</taxon>
        <taxon>Suessiales</taxon>
        <taxon>Symbiodiniaceae</taxon>
        <taxon>Durusdinium</taxon>
    </lineage>
</organism>